<keyword evidence="6 9" id="KW-0472">Membrane</keyword>
<evidence type="ECO:0000256" key="1">
    <source>
        <dbReference type="ARBA" id="ARBA00004651"/>
    </source>
</evidence>
<dbReference type="Proteomes" id="UP001634394">
    <property type="component" value="Unassembled WGS sequence"/>
</dbReference>
<evidence type="ECO:0000256" key="4">
    <source>
        <dbReference type="ARBA" id="ARBA00022989"/>
    </source>
</evidence>
<feature type="transmembrane region" description="Helical" evidence="9">
    <location>
        <begin position="218"/>
        <end position="240"/>
    </location>
</feature>
<dbReference type="Gene3D" id="1.20.1070.10">
    <property type="entry name" value="Rhodopsin 7-helix transmembrane proteins"/>
    <property type="match status" value="2"/>
</dbReference>
<evidence type="ECO:0000256" key="8">
    <source>
        <dbReference type="ARBA" id="ARBA00023224"/>
    </source>
</evidence>
<evidence type="ECO:0000256" key="9">
    <source>
        <dbReference type="SAM" id="Phobius"/>
    </source>
</evidence>
<gene>
    <name evidence="11" type="ORF">ACJMK2_007941</name>
</gene>
<comment type="subcellular location">
    <subcellularLocation>
        <location evidence="1">Cell membrane</location>
        <topology evidence="1">Multi-pass membrane protein</topology>
    </subcellularLocation>
</comment>
<proteinExistence type="predicted"/>
<feature type="transmembrane region" description="Helical" evidence="9">
    <location>
        <begin position="15"/>
        <end position="38"/>
    </location>
</feature>
<sequence length="265" mass="30369">MQHFCFCDWTKDKAYAFFMIGACFGMPFTVMAICNILIFRRVRASRMKVVPQIPVSTTIPLQALNQAHQGFNIKLAHGCDIHSVNINTNEDHISDGKTIDQTKHVKCKIKLHSNIQTFLRFFKHENASRESSLKRVGMTTECPESVSQAEINDYTNSVTKQGAKLFLVKLQKRQKEAQEIRLTASLIVVLIIFFICWFPYCISMMLSIWHVDSVPTSFHVFTLMVGYFNSCCNPIIYGIMNKQFGAAFKRLYCDCKRKKIASPVQ</sequence>
<evidence type="ECO:0000313" key="12">
    <source>
        <dbReference type="Proteomes" id="UP001634394"/>
    </source>
</evidence>
<comment type="caution">
    <text evidence="11">The sequence shown here is derived from an EMBL/GenBank/DDBJ whole genome shotgun (WGS) entry which is preliminary data.</text>
</comment>
<reference evidence="11 12" key="1">
    <citation type="submission" date="2024-11" db="EMBL/GenBank/DDBJ databases">
        <title>Chromosome-level genome assembly of the freshwater bivalve Anodonta woodiana.</title>
        <authorList>
            <person name="Chen X."/>
        </authorList>
    </citation>
    <scope>NUCLEOTIDE SEQUENCE [LARGE SCALE GENOMIC DNA]</scope>
    <source>
        <strain evidence="11">MN2024</strain>
        <tissue evidence="11">Gills</tissue>
    </source>
</reference>
<dbReference type="GO" id="GO:0005886">
    <property type="term" value="C:plasma membrane"/>
    <property type="evidence" value="ECO:0007669"/>
    <property type="project" value="UniProtKB-SubCell"/>
</dbReference>
<evidence type="ECO:0000256" key="5">
    <source>
        <dbReference type="ARBA" id="ARBA00023040"/>
    </source>
</evidence>
<feature type="transmembrane region" description="Helical" evidence="9">
    <location>
        <begin position="182"/>
        <end position="206"/>
    </location>
</feature>
<evidence type="ECO:0000256" key="6">
    <source>
        <dbReference type="ARBA" id="ARBA00023136"/>
    </source>
</evidence>
<dbReference type="SUPFAM" id="SSF81321">
    <property type="entry name" value="Family A G protein-coupled receptor-like"/>
    <property type="match status" value="1"/>
</dbReference>
<dbReference type="EMBL" id="JBJQND010000011">
    <property type="protein sequence ID" value="KAL3861930.1"/>
    <property type="molecule type" value="Genomic_DNA"/>
</dbReference>
<evidence type="ECO:0000256" key="3">
    <source>
        <dbReference type="ARBA" id="ARBA00022692"/>
    </source>
</evidence>
<keyword evidence="5" id="KW-0297">G-protein coupled receptor</keyword>
<keyword evidence="3 9" id="KW-0812">Transmembrane</keyword>
<protein>
    <recommendedName>
        <fullName evidence="10">G-protein coupled receptors family 1 profile domain-containing protein</fullName>
    </recommendedName>
</protein>
<dbReference type="PANTHER" id="PTHR22752">
    <property type="entry name" value="G PROTEIN-COUPLED RECEPTOR"/>
    <property type="match status" value="1"/>
</dbReference>
<evidence type="ECO:0000256" key="2">
    <source>
        <dbReference type="ARBA" id="ARBA00022475"/>
    </source>
</evidence>
<dbReference type="PROSITE" id="PS50262">
    <property type="entry name" value="G_PROTEIN_RECEP_F1_2"/>
    <property type="match status" value="1"/>
</dbReference>
<evidence type="ECO:0000259" key="10">
    <source>
        <dbReference type="PROSITE" id="PS50262"/>
    </source>
</evidence>
<accession>A0ABD3VKH6</accession>
<keyword evidence="12" id="KW-1185">Reference proteome</keyword>
<keyword evidence="4 9" id="KW-1133">Transmembrane helix</keyword>
<organism evidence="11 12">
    <name type="scientific">Sinanodonta woodiana</name>
    <name type="common">Chinese pond mussel</name>
    <name type="synonym">Anodonta woodiana</name>
    <dbReference type="NCBI Taxonomy" id="1069815"/>
    <lineage>
        <taxon>Eukaryota</taxon>
        <taxon>Metazoa</taxon>
        <taxon>Spiralia</taxon>
        <taxon>Lophotrochozoa</taxon>
        <taxon>Mollusca</taxon>
        <taxon>Bivalvia</taxon>
        <taxon>Autobranchia</taxon>
        <taxon>Heteroconchia</taxon>
        <taxon>Palaeoheterodonta</taxon>
        <taxon>Unionida</taxon>
        <taxon>Unionoidea</taxon>
        <taxon>Unionidae</taxon>
        <taxon>Unioninae</taxon>
        <taxon>Sinanodonta</taxon>
    </lineage>
</organism>
<dbReference type="InterPro" id="IPR000276">
    <property type="entry name" value="GPCR_Rhodpsn"/>
</dbReference>
<keyword evidence="2" id="KW-1003">Cell membrane</keyword>
<dbReference type="GO" id="GO:0004930">
    <property type="term" value="F:G protein-coupled receptor activity"/>
    <property type="evidence" value="ECO:0007669"/>
    <property type="project" value="UniProtKB-KW"/>
</dbReference>
<dbReference type="InterPro" id="IPR017452">
    <property type="entry name" value="GPCR_Rhodpsn_7TM"/>
</dbReference>
<evidence type="ECO:0000313" key="11">
    <source>
        <dbReference type="EMBL" id="KAL3861930.1"/>
    </source>
</evidence>
<name>A0ABD3VKH6_SINWO</name>
<evidence type="ECO:0000256" key="7">
    <source>
        <dbReference type="ARBA" id="ARBA00023170"/>
    </source>
</evidence>
<dbReference type="Pfam" id="PF00001">
    <property type="entry name" value="7tm_1"/>
    <property type="match status" value="1"/>
</dbReference>
<keyword evidence="8" id="KW-0807">Transducer</keyword>
<dbReference type="PRINTS" id="PR00237">
    <property type="entry name" value="GPCRRHODOPSN"/>
</dbReference>
<dbReference type="AlphaFoldDB" id="A0ABD3VKH6"/>
<feature type="domain" description="G-protein coupled receptors family 1 profile" evidence="10">
    <location>
        <begin position="1"/>
        <end position="237"/>
    </location>
</feature>
<keyword evidence="7" id="KW-0675">Receptor</keyword>